<dbReference type="Pfam" id="PF02311">
    <property type="entry name" value="AraC_binding"/>
    <property type="match status" value="1"/>
</dbReference>
<dbReference type="EMBL" id="QKYV01000009">
    <property type="protein sequence ID" value="PZW37957.1"/>
    <property type="molecule type" value="Genomic_DNA"/>
</dbReference>
<keyword evidence="1" id="KW-0805">Transcription regulation</keyword>
<reference evidence="5 6" key="1">
    <citation type="submission" date="2018-06" db="EMBL/GenBank/DDBJ databases">
        <title>Genomic Encyclopedia of Archaeal and Bacterial Type Strains, Phase II (KMG-II): from individual species to whole genera.</title>
        <authorList>
            <person name="Goeker M."/>
        </authorList>
    </citation>
    <scope>NUCLEOTIDE SEQUENCE [LARGE SCALE GENOMIC DNA]</scope>
    <source>
        <strain evidence="5 6">DSM 15361</strain>
    </source>
</reference>
<sequence>MKVPVLNLKQFLPSVPLQGIYVNSFSKHIKTNKELIHHPHSHDFYVGVLFTEGTGTHEIDFKSYEIQPGKVFFLKPGQTHAWKFKTSPQGYIFFHTKEFYEIKFLDHQLEAFPFFYSYQNPPYIDVLKEARNKMTQSFENLYEEYSNDQLFKGIKLVNLIQQIYIDLTRMYSIELGDKKRLSLSYLTILEQLETLINHHFLQEKSPQFYAQKLNISSKHLNRVVRATVNKTTSTLIMDRSMLEAKRRMVHTHDSLSHIAYALAFSDYAYFSKVFKIKTGMSPLQFRKKYKNR</sequence>
<evidence type="ECO:0000313" key="6">
    <source>
        <dbReference type="Proteomes" id="UP000249542"/>
    </source>
</evidence>
<dbReference type="InterPro" id="IPR014710">
    <property type="entry name" value="RmlC-like_jellyroll"/>
</dbReference>
<dbReference type="GO" id="GO:0003700">
    <property type="term" value="F:DNA-binding transcription factor activity"/>
    <property type="evidence" value="ECO:0007669"/>
    <property type="project" value="InterPro"/>
</dbReference>
<dbReference type="SUPFAM" id="SSF51215">
    <property type="entry name" value="Regulatory protein AraC"/>
    <property type="match status" value="1"/>
</dbReference>
<keyword evidence="3" id="KW-0804">Transcription</keyword>
<proteinExistence type="predicted"/>
<dbReference type="InterPro" id="IPR037923">
    <property type="entry name" value="HTH-like"/>
</dbReference>
<dbReference type="Pfam" id="PF12833">
    <property type="entry name" value="HTH_18"/>
    <property type="match status" value="1"/>
</dbReference>
<dbReference type="Gene3D" id="1.10.10.60">
    <property type="entry name" value="Homeodomain-like"/>
    <property type="match status" value="1"/>
</dbReference>
<dbReference type="PANTHER" id="PTHR43280:SF32">
    <property type="entry name" value="TRANSCRIPTIONAL REGULATORY PROTEIN"/>
    <property type="match status" value="1"/>
</dbReference>
<accession>A0A2W7HUQ9</accession>
<comment type="caution">
    <text evidence="5">The sequence shown here is derived from an EMBL/GenBank/DDBJ whole genome shotgun (WGS) entry which is preliminary data.</text>
</comment>
<evidence type="ECO:0000313" key="5">
    <source>
        <dbReference type="EMBL" id="PZW37957.1"/>
    </source>
</evidence>
<protein>
    <submittedName>
        <fullName evidence="5">AraC-like DNA-binding protein</fullName>
    </submittedName>
</protein>
<keyword evidence="2 5" id="KW-0238">DNA-binding</keyword>
<gene>
    <name evidence="5" type="ORF">LX95_02749</name>
</gene>
<dbReference type="PANTHER" id="PTHR43280">
    <property type="entry name" value="ARAC-FAMILY TRANSCRIPTIONAL REGULATOR"/>
    <property type="match status" value="1"/>
</dbReference>
<dbReference type="Proteomes" id="UP000249542">
    <property type="component" value="Unassembled WGS sequence"/>
</dbReference>
<dbReference type="AlphaFoldDB" id="A0A2W7HUQ9"/>
<dbReference type="SUPFAM" id="SSF46689">
    <property type="entry name" value="Homeodomain-like"/>
    <property type="match status" value="1"/>
</dbReference>
<keyword evidence="6" id="KW-1185">Reference proteome</keyword>
<dbReference type="InterPro" id="IPR009057">
    <property type="entry name" value="Homeodomain-like_sf"/>
</dbReference>
<feature type="domain" description="HTH araC/xylS-type" evidence="4">
    <location>
        <begin position="190"/>
        <end position="288"/>
    </location>
</feature>
<organism evidence="5 6">
    <name type="scientific">Mesonia algae</name>
    <dbReference type="NCBI Taxonomy" id="213248"/>
    <lineage>
        <taxon>Bacteria</taxon>
        <taxon>Pseudomonadati</taxon>
        <taxon>Bacteroidota</taxon>
        <taxon>Flavobacteriia</taxon>
        <taxon>Flavobacteriales</taxon>
        <taxon>Flavobacteriaceae</taxon>
        <taxon>Mesonia</taxon>
    </lineage>
</organism>
<dbReference type="Gene3D" id="2.60.120.10">
    <property type="entry name" value="Jelly Rolls"/>
    <property type="match status" value="1"/>
</dbReference>
<dbReference type="SMART" id="SM00342">
    <property type="entry name" value="HTH_ARAC"/>
    <property type="match status" value="1"/>
</dbReference>
<evidence type="ECO:0000256" key="1">
    <source>
        <dbReference type="ARBA" id="ARBA00023015"/>
    </source>
</evidence>
<name>A0A2W7HUQ9_9FLAO</name>
<evidence type="ECO:0000259" key="4">
    <source>
        <dbReference type="PROSITE" id="PS01124"/>
    </source>
</evidence>
<dbReference type="PROSITE" id="PS01124">
    <property type="entry name" value="HTH_ARAC_FAMILY_2"/>
    <property type="match status" value="1"/>
</dbReference>
<dbReference type="InterPro" id="IPR003313">
    <property type="entry name" value="AraC-bd"/>
</dbReference>
<dbReference type="RefSeq" id="WP_111542012.1">
    <property type="nucleotide sequence ID" value="NZ_QKYV01000009.1"/>
</dbReference>
<evidence type="ECO:0000256" key="2">
    <source>
        <dbReference type="ARBA" id="ARBA00023125"/>
    </source>
</evidence>
<dbReference type="GO" id="GO:0043565">
    <property type="term" value="F:sequence-specific DNA binding"/>
    <property type="evidence" value="ECO:0007669"/>
    <property type="project" value="InterPro"/>
</dbReference>
<evidence type="ECO:0000256" key="3">
    <source>
        <dbReference type="ARBA" id="ARBA00023163"/>
    </source>
</evidence>
<dbReference type="InterPro" id="IPR018060">
    <property type="entry name" value="HTH_AraC"/>
</dbReference>